<dbReference type="Proteomes" id="UP001066276">
    <property type="component" value="Chromosome 3_1"/>
</dbReference>
<keyword evidence="3" id="KW-1185">Reference proteome</keyword>
<feature type="compositionally biased region" description="Basic residues" evidence="1">
    <location>
        <begin position="23"/>
        <end position="34"/>
    </location>
</feature>
<dbReference type="AlphaFoldDB" id="A0AAV7UD81"/>
<proteinExistence type="predicted"/>
<evidence type="ECO:0000313" key="3">
    <source>
        <dbReference type="Proteomes" id="UP001066276"/>
    </source>
</evidence>
<sequence length="96" mass="10936">MPKEGLAQPIHLEEAEGQWSTPKGKRKRRTRMRARPIPTQAVEERFRILLKATQFTTNPFSALREPQDSDIEQGDRSDSEDSPHGPLLTLRSADDI</sequence>
<reference evidence="2" key="1">
    <citation type="journal article" date="2022" name="bioRxiv">
        <title>Sequencing and chromosome-scale assembly of the giantPleurodeles waltlgenome.</title>
        <authorList>
            <person name="Brown T."/>
            <person name="Elewa A."/>
            <person name="Iarovenko S."/>
            <person name="Subramanian E."/>
            <person name="Araus A.J."/>
            <person name="Petzold A."/>
            <person name="Susuki M."/>
            <person name="Suzuki K.-i.T."/>
            <person name="Hayashi T."/>
            <person name="Toyoda A."/>
            <person name="Oliveira C."/>
            <person name="Osipova E."/>
            <person name="Leigh N.D."/>
            <person name="Simon A."/>
            <person name="Yun M.H."/>
        </authorList>
    </citation>
    <scope>NUCLEOTIDE SEQUENCE</scope>
    <source>
        <strain evidence="2">20211129_DDA</strain>
        <tissue evidence="2">Liver</tissue>
    </source>
</reference>
<feature type="region of interest" description="Disordered" evidence="1">
    <location>
        <begin position="56"/>
        <end position="96"/>
    </location>
</feature>
<comment type="caution">
    <text evidence="2">The sequence shown here is derived from an EMBL/GenBank/DDBJ whole genome shotgun (WGS) entry which is preliminary data.</text>
</comment>
<accession>A0AAV7UD81</accession>
<dbReference type="EMBL" id="JANPWB010000005">
    <property type="protein sequence ID" value="KAJ1187042.1"/>
    <property type="molecule type" value="Genomic_DNA"/>
</dbReference>
<name>A0AAV7UD81_PLEWA</name>
<feature type="compositionally biased region" description="Basic and acidic residues" evidence="1">
    <location>
        <begin position="73"/>
        <end position="83"/>
    </location>
</feature>
<organism evidence="2 3">
    <name type="scientific">Pleurodeles waltl</name>
    <name type="common">Iberian ribbed newt</name>
    <dbReference type="NCBI Taxonomy" id="8319"/>
    <lineage>
        <taxon>Eukaryota</taxon>
        <taxon>Metazoa</taxon>
        <taxon>Chordata</taxon>
        <taxon>Craniata</taxon>
        <taxon>Vertebrata</taxon>
        <taxon>Euteleostomi</taxon>
        <taxon>Amphibia</taxon>
        <taxon>Batrachia</taxon>
        <taxon>Caudata</taxon>
        <taxon>Salamandroidea</taxon>
        <taxon>Salamandridae</taxon>
        <taxon>Pleurodelinae</taxon>
        <taxon>Pleurodeles</taxon>
    </lineage>
</organism>
<evidence type="ECO:0000313" key="2">
    <source>
        <dbReference type="EMBL" id="KAJ1187042.1"/>
    </source>
</evidence>
<protein>
    <submittedName>
        <fullName evidence="2">Uncharacterized protein</fullName>
    </submittedName>
</protein>
<gene>
    <name evidence="2" type="ORF">NDU88_003821</name>
</gene>
<evidence type="ECO:0000256" key="1">
    <source>
        <dbReference type="SAM" id="MobiDB-lite"/>
    </source>
</evidence>
<feature type="region of interest" description="Disordered" evidence="1">
    <location>
        <begin position="1"/>
        <end position="39"/>
    </location>
</feature>